<dbReference type="EMBL" id="LR797301">
    <property type="protein sequence ID" value="CAB4199831.1"/>
    <property type="molecule type" value="Genomic_DNA"/>
</dbReference>
<protein>
    <submittedName>
        <fullName evidence="4">Uncharacterized protein</fullName>
    </submittedName>
</protein>
<dbReference type="EMBL" id="LR796467">
    <property type="protein sequence ID" value="CAB4146515.1"/>
    <property type="molecule type" value="Genomic_DNA"/>
</dbReference>
<dbReference type="EMBL" id="LR796954">
    <property type="protein sequence ID" value="CAB4177573.1"/>
    <property type="molecule type" value="Genomic_DNA"/>
</dbReference>
<accession>A0A6J5S0N0</accession>
<sequence>MNDTSAANHYYLVISFCRRRQLDAFLAANPNPEYVVWLTGSGEWQVRVYPSNVN</sequence>
<dbReference type="EMBL" id="LR797110">
    <property type="protein sequence ID" value="CAB4187367.1"/>
    <property type="molecule type" value="Genomic_DNA"/>
</dbReference>
<evidence type="ECO:0000313" key="1">
    <source>
        <dbReference type="EMBL" id="CAB4146515.1"/>
    </source>
</evidence>
<reference evidence="4" key="1">
    <citation type="submission" date="2020-05" db="EMBL/GenBank/DDBJ databases">
        <authorList>
            <person name="Chiriac C."/>
            <person name="Salcher M."/>
            <person name="Ghai R."/>
            <person name="Kavagutti S V."/>
        </authorList>
    </citation>
    <scope>NUCLEOTIDE SEQUENCE</scope>
</reference>
<name>A0A6J5S0N0_9CAUD</name>
<evidence type="ECO:0000313" key="3">
    <source>
        <dbReference type="EMBL" id="CAB4187367.1"/>
    </source>
</evidence>
<evidence type="ECO:0000313" key="4">
    <source>
        <dbReference type="EMBL" id="CAB4199831.1"/>
    </source>
</evidence>
<proteinExistence type="predicted"/>
<evidence type="ECO:0000313" key="2">
    <source>
        <dbReference type="EMBL" id="CAB4177573.1"/>
    </source>
</evidence>
<organism evidence="4">
    <name type="scientific">uncultured Caudovirales phage</name>
    <dbReference type="NCBI Taxonomy" id="2100421"/>
    <lineage>
        <taxon>Viruses</taxon>
        <taxon>Duplodnaviria</taxon>
        <taxon>Heunggongvirae</taxon>
        <taxon>Uroviricota</taxon>
        <taxon>Caudoviricetes</taxon>
        <taxon>Peduoviridae</taxon>
        <taxon>Maltschvirus</taxon>
        <taxon>Maltschvirus maltsch</taxon>
    </lineage>
</organism>
<gene>
    <name evidence="2" type="ORF">UFOVP1008_13</name>
    <name evidence="3" type="ORF">UFOVP1160_33</name>
    <name evidence="4" type="ORF">UFOVP1352_17</name>
    <name evidence="1" type="ORF">UFOVP498_21</name>
</gene>